<dbReference type="PROSITE" id="PS00455">
    <property type="entry name" value="AMP_BINDING"/>
    <property type="match status" value="1"/>
</dbReference>
<protein>
    <submittedName>
        <fullName evidence="5">Long-chain fatty acid--CoA ligase</fullName>
    </submittedName>
</protein>
<keyword evidence="6" id="KW-1185">Reference proteome</keyword>
<evidence type="ECO:0000259" key="4">
    <source>
        <dbReference type="Pfam" id="PF00501"/>
    </source>
</evidence>
<dbReference type="InterPro" id="IPR042099">
    <property type="entry name" value="ANL_N_sf"/>
</dbReference>
<evidence type="ECO:0000313" key="6">
    <source>
        <dbReference type="Proteomes" id="UP000541185"/>
    </source>
</evidence>
<dbReference type="PANTHER" id="PTHR43272:SF32">
    <property type="entry name" value="AMP-DEPENDENT SYNTHETASE_LIGASE DOMAIN-CONTAINING PROTEIN"/>
    <property type="match status" value="1"/>
</dbReference>
<dbReference type="GO" id="GO:0016020">
    <property type="term" value="C:membrane"/>
    <property type="evidence" value="ECO:0007669"/>
    <property type="project" value="TreeGrafter"/>
</dbReference>
<evidence type="ECO:0000313" key="5">
    <source>
        <dbReference type="EMBL" id="NML47888.1"/>
    </source>
</evidence>
<name>A0A848HJG7_9BURK</name>
<dbReference type="Proteomes" id="UP000541185">
    <property type="component" value="Unassembled WGS sequence"/>
</dbReference>
<reference evidence="5 6" key="1">
    <citation type="submission" date="2020-04" db="EMBL/GenBank/DDBJ databases">
        <title>Ramlibacter sp. G-1-2-2 isolated from soil.</title>
        <authorList>
            <person name="Dahal R.H."/>
        </authorList>
    </citation>
    <scope>NUCLEOTIDE SEQUENCE [LARGE SCALE GENOMIC DNA]</scope>
    <source>
        <strain evidence="5 6">G-1-2-2</strain>
    </source>
</reference>
<dbReference type="RefSeq" id="WP_169422145.1">
    <property type="nucleotide sequence ID" value="NZ_JABBFX010000003.1"/>
</dbReference>
<evidence type="ECO:0000256" key="2">
    <source>
        <dbReference type="ARBA" id="ARBA00022832"/>
    </source>
</evidence>
<dbReference type="GO" id="GO:0004467">
    <property type="term" value="F:long-chain fatty acid-CoA ligase activity"/>
    <property type="evidence" value="ECO:0007669"/>
    <property type="project" value="TreeGrafter"/>
</dbReference>
<evidence type="ECO:0000256" key="3">
    <source>
        <dbReference type="ARBA" id="ARBA00023098"/>
    </source>
</evidence>
<keyword evidence="2" id="KW-0276">Fatty acid metabolism</keyword>
<accession>A0A848HJG7</accession>
<sequence>MKQLWNLSHIRPETRIVLEGDTIPAMFWNAVAQRGPKVWLRQKDLGIWRNWTWQRTGEAVREIAGGLLALGFAPRDTASILSNTVVEWVLADLAVLSCGGVANGIYPTDAPAQVQYLCEDSGTSILFVEDDEQLDKALEVRERLPRLRKIVVFDMEGLRDLHDPDVIALDELRRLGRDYNAAHPDAVAQHAAAVRPEDLAILVYTSGTTGKPKGAMHSHAGLAYTVRGYNTLVARDENDECMCFLPLCHIAERLGGEYFSLYTGNRLNFVENPETVPENVREISPTVFAAVPRVWEKFYSAVTIALKEASRLQQAAYGWSIGVGTRIADQVLAGQPVGPALKAQYALANGLALANVRKMIGIDRARFLVTGAAPISPELVKWYLALGVPMLEVWGMTETCGASTGIPAALMRPGSIGPAASYNEVRIDAATGEIQVKGPNVFLGYLNQPEKTRETFTADGWLRTGDVGAVDADGFFRITDRMKDIIITAGGKNVTPSEFENELKFSPYITDAVVIGDQRPYLTAIVMIDQENVEKYAQDHDVPFSSYGSLTRAPEVHALIQSEIDRVNRKFARVEQVKRFYLLDTQLSAEDEELTPTMKLKRKLVQAKYALQIEAMYVSV</sequence>
<dbReference type="AlphaFoldDB" id="A0A848HJG7"/>
<dbReference type="PANTHER" id="PTHR43272">
    <property type="entry name" value="LONG-CHAIN-FATTY-ACID--COA LIGASE"/>
    <property type="match status" value="1"/>
</dbReference>
<comment type="caution">
    <text evidence="5">The sequence shown here is derived from an EMBL/GenBank/DDBJ whole genome shotgun (WGS) entry which is preliminary data.</text>
</comment>
<dbReference type="Pfam" id="PF00501">
    <property type="entry name" value="AMP-binding"/>
    <property type="match status" value="1"/>
</dbReference>
<dbReference type="EMBL" id="JABBFX010000003">
    <property type="protein sequence ID" value="NML47888.1"/>
    <property type="molecule type" value="Genomic_DNA"/>
</dbReference>
<dbReference type="InterPro" id="IPR000873">
    <property type="entry name" value="AMP-dep_synth/lig_dom"/>
</dbReference>
<gene>
    <name evidence="5" type="ORF">HHL11_29330</name>
</gene>
<dbReference type="SUPFAM" id="SSF56801">
    <property type="entry name" value="Acetyl-CoA synthetase-like"/>
    <property type="match status" value="1"/>
</dbReference>
<feature type="domain" description="AMP-dependent synthetase/ligase" evidence="4">
    <location>
        <begin position="30"/>
        <end position="446"/>
    </location>
</feature>
<dbReference type="InterPro" id="IPR020845">
    <property type="entry name" value="AMP-binding_CS"/>
</dbReference>
<organism evidence="5 6">
    <name type="scientific">Ramlibacter agri</name>
    <dbReference type="NCBI Taxonomy" id="2728837"/>
    <lineage>
        <taxon>Bacteria</taxon>
        <taxon>Pseudomonadati</taxon>
        <taxon>Pseudomonadota</taxon>
        <taxon>Betaproteobacteria</taxon>
        <taxon>Burkholderiales</taxon>
        <taxon>Comamonadaceae</taxon>
        <taxon>Ramlibacter</taxon>
    </lineage>
</organism>
<evidence type="ECO:0000256" key="1">
    <source>
        <dbReference type="ARBA" id="ARBA00022598"/>
    </source>
</evidence>
<keyword evidence="3" id="KW-0443">Lipid metabolism</keyword>
<dbReference type="Pfam" id="PF23562">
    <property type="entry name" value="AMP-binding_C_3"/>
    <property type="match status" value="1"/>
</dbReference>
<proteinExistence type="predicted"/>
<keyword evidence="1 5" id="KW-0436">Ligase</keyword>
<dbReference type="Gene3D" id="3.40.50.12780">
    <property type="entry name" value="N-terminal domain of ligase-like"/>
    <property type="match status" value="1"/>
</dbReference>